<organism evidence="2 3">
    <name type="scientific">Arthrobacter cupressi</name>
    <dbReference type="NCBI Taxonomy" id="1045773"/>
    <lineage>
        <taxon>Bacteria</taxon>
        <taxon>Bacillati</taxon>
        <taxon>Actinomycetota</taxon>
        <taxon>Actinomycetes</taxon>
        <taxon>Micrococcales</taxon>
        <taxon>Micrococcaceae</taxon>
        <taxon>Arthrobacter</taxon>
    </lineage>
</organism>
<reference evidence="3" key="1">
    <citation type="submission" date="2016-10" db="EMBL/GenBank/DDBJ databases">
        <authorList>
            <person name="Varghese N."/>
            <person name="Submissions S."/>
        </authorList>
    </citation>
    <scope>NUCLEOTIDE SEQUENCE [LARGE SCALE GENOMIC DNA]</scope>
    <source>
        <strain evidence="3">CGMCC 1.10783</strain>
    </source>
</reference>
<evidence type="ECO:0000256" key="1">
    <source>
        <dbReference type="ARBA" id="ARBA00021948"/>
    </source>
</evidence>
<sequence>MTAGAVHRQQPYRIRFEWGLDGARIITAGADLAVVVDVLSFTTCVSVAVERGVEVYPYRWKDTGAEDFAVHHRATLAGPRNGGGLSLSPSSLRDTPGLERVVLPSPNGSAICQELAGEVPLLAAVCLRNAAATADWVLAALPEDAVIAVIAAGELWHHGGPGNNGGAGHNGQPGHDGGLRPAVEDLWGAGAFLAGLVAAGREVFTPEALSPEALAAAAAFDAAEPALPELLRGCSSGRELIGMGYPDDVEIAAGLDAASAVAVLRNGAFTRV</sequence>
<protein>
    <recommendedName>
        <fullName evidence="1">Probable 2-phosphosulfolactate phosphatase</fullName>
    </recommendedName>
</protein>
<gene>
    <name evidence="2" type="ORF">SAMN05216555_10236</name>
</gene>
<dbReference type="EMBL" id="FNEI01000002">
    <property type="protein sequence ID" value="SDI34730.1"/>
    <property type="molecule type" value="Genomic_DNA"/>
</dbReference>
<dbReference type="OrthoDB" id="8588453at2"/>
<dbReference type="STRING" id="1045773.SAMN05216555_10236"/>
<dbReference type="InterPro" id="IPR036702">
    <property type="entry name" value="ComB-like_sf"/>
</dbReference>
<evidence type="ECO:0000313" key="2">
    <source>
        <dbReference type="EMBL" id="SDI34730.1"/>
    </source>
</evidence>
<dbReference type="InterPro" id="IPR005238">
    <property type="entry name" value="ComB-like"/>
</dbReference>
<evidence type="ECO:0000313" key="3">
    <source>
        <dbReference type="Proteomes" id="UP000182130"/>
    </source>
</evidence>
<dbReference type="Gene3D" id="3.90.1560.10">
    <property type="entry name" value="ComB-like"/>
    <property type="match status" value="1"/>
</dbReference>
<dbReference type="RefSeq" id="WP_074586697.1">
    <property type="nucleotide sequence ID" value="NZ_FNEI01000002.1"/>
</dbReference>
<dbReference type="GO" id="GO:0050532">
    <property type="term" value="F:2-phosphosulfolactate phosphatase activity"/>
    <property type="evidence" value="ECO:0007669"/>
    <property type="project" value="InterPro"/>
</dbReference>
<dbReference type="Pfam" id="PF04029">
    <property type="entry name" value="2-ph_phosp"/>
    <property type="match status" value="1"/>
</dbReference>
<dbReference type="GO" id="GO:0000287">
    <property type="term" value="F:magnesium ion binding"/>
    <property type="evidence" value="ECO:0007669"/>
    <property type="project" value="InterPro"/>
</dbReference>
<dbReference type="SUPFAM" id="SSF142823">
    <property type="entry name" value="ComB-like"/>
    <property type="match status" value="1"/>
</dbReference>
<keyword evidence="3" id="KW-1185">Reference proteome</keyword>
<dbReference type="AlphaFoldDB" id="A0A1G8JVW8"/>
<dbReference type="Proteomes" id="UP000182130">
    <property type="component" value="Unassembled WGS sequence"/>
</dbReference>
<name>A0A1G8JVW8_9MICC</name>
<proteinExistence type="predicted"/>
<accession>A0A1G8JVW8</accession>